<dbReference type="Proteomes" id="UP000326570">
    <property type="component" value="Unassembled WGS sequence"/>
</dbReference>
<name>A0A5N1IMR2_9BACT</name>
<evidence type="ECO:0000256" key="4">
    <source>
        <dbReference type="ARBA" id="ARBA00023172"/>
    </source>
</evidence>
<dbReference type="Pfam" id="PF17293">
    <property type="entry name" value="Arm-DNA-bind_5"/>
    <property type="match status" value="1"/>
</dbReference>
<comment type="similarity">
    <text evidence="1">Belongs to the 'phage' integrase family.</text>
</comment>
<organism evidence="8 9">
    <name type="scientific">Adhaeribacter soli</name>
    <dbReference type="NCBI Taxonomy" id="2607655"/>
    <lineage>
        <taxon>Bacteria</taxon>
        <taxon>Pseudomonadati</taxon>
        <taxon>Bacteroidota</taxon>
        <taxon>Cytophagia</taxon>
        <taxon>Cytophagales</taxon>
        <taxon>Hymenobacteraceae</taxon>
        <taxon>Adhaeribacter</taxon>
    </lineage>
</organism>
<dbReference type="PANTHER" id="PTHR30349:SF64">
    <property type="entry name" value="PROPHAGE INTEGRASE INTD-RELATED"/>
    <property type="match status" value="1"/>
</dbReference>
<dbReference type="GO" id="GO:0003677">
    <property type="term" value="F:DNA binding"/>
    <property type="evidence" value="ECO:0007669"/>
    <property type="project" value="UniProtKB-UniRule"/>
</dbReference>
<dbReference type="AlphaFoldDB" id="A0A5N1IMR2"/>
<dbReference type="InterPro" id="IPR010998">
    <property type="entry name" value="Integrase_recombinase_N"/>
</dbReference>
<dbReference type="InterPro" id="IPR050090">
    <property type="entry name" value="Tyrosine_recombinase_XerCD"/>
</dbReference>
<dbReference type="SUPFAM" id="SSF56349">
    <property type="entry name" value="DNA breaking-rejoining enzymes"/>
    <property type="match status" value="1"/>
</dbReference>
<dbReference type="EMBL" id="VTWT01000008">
    <property type="protein sequence ID" value="KAA9331137.1"/>
    <property type="molecule type" value="Genomic_DNA"/>
</dbReference>
<dbReference type="PROSITE" id="PS51900">
    <property type="entry name" value="CB"/>
    <property type="match status" value="1"/>
</dbReference>
<evidence type="ECO:0000313" key="9">
    <source>
        <dbReference type="Proteomes" id="UP000326570"/>
    </source>
</evidence>
<dbReference type="GO" id="GO:0006310">
    <property type="term" value="P:DNA recombination"/>
    <property type="evidence" value="ECO:0007669"/>
    <property type="project" value="UniProtKB-KW"/>
</dbReference>
<dbReference type="Gene3D" id="1.10.150.130">
    <property type="match status" value="1"/>
</dbReference>
<dbReference type="Pfam" id="PF00589">
    <property type="entry name" value="Phage_integrase"/>
    <property type="match status" value="1"/>
</dbReference>
<dbReference type="InterPro" id="IPR044068">
    <property type="entry name" value="CB"/>
</dbReference>
<feature type="domain" description="Core-binding (CB)" evidence="7">
    <location>
        <begin position="102"/>
        <end position="186"/>
    </location>
</feature>
<evidence type="ECO:0000256" key="5">
    <source>
        <dbReference type="PROSITE-ProRule" id="PRU01248"/>
    </source>
</evidence>
<evidence type="ECO:0000259" key="7">
    <source>
        <dbReference type="PROSITE" id="PS51900"/>
    </source>
</evidence>
<feature type="domain" description="Tyr recombinase" evidence="6">
    <location>
        <begin position="208"/>
        <end position="401"/>
    </location>
</feature>
<keyword evidence="3 5" id="KW-0238">DNA-binding</keyword>
<gene>
    <name evidence="8" type="ORF">F0P94_14675</name>
</gene>
<evidence type="ECO:0000256" key="1">
    <source>
        <dbReference type="ARBA" id="ARBA00008857"/>
    </source>
</evidence>
<evidence type="ECO:0000256" key="2">
    <source>
        <dbReference type="ARBA" id="ARBA00022908"/>
    </source>
</evidence>
<accession>A0A5N1IMR2</accession>
<dbReference type="GO" id="GO:0015074">
    <property type="term" value="P:DNA integration"/>
    <property type="evidence" value="ECO:0007669"/>
    <property type="project" value="UniProtKB-KW"/>
</dbReference>
<keyword evidence="9" id="KW-1185">Reference proteome</keyword>
<keyword evidence="2" id="KW-0229">DNA integration</keyword>
<dbReference type="InterPro" id="IPR025269">
    <property type="entry name" value="SAM-like_dom"/>
</dbReference>
<dbReference type="CDD" id="cd01185">
    <property type="entry name" value="INTN1_C_like"/>
    <property type="match status" value="1"/>
</dbReference>
<dbReference type="Pfam" id="PF13102">
    <property type="entry name" value="Phage_int_SAM_5"/>
    <property type="match status" value="1"/>
</dbReference>
<dbReference type="PANTHER" id="PTHR30349">
    <property type="entry name" value="PHAGE INTEGRASE-RELATED"/>
    <property type="match status" value="1"/>
</dbReference>
<sequence length="404" mass="46113">MATVKIILKEDKANASGEAPLYIRLIKDRKPKYISLGFRINPKHWNAEERKVKKSHPNSQRLNNFIASKIAEAEGVALTMETQEKGISTRKIKEAVLGKASESFLRYADAYIKALEKNGQVATGIKAKSIISKLKDYLENKDLLFDQLTVSFLKAYERHLKDTIKNSTNTIHLNLRVIRRIINEAIREDLLPYEKNPFLKFKLKLEKTAKIYLTEELLKQLEDLPLKPGTRKFHHRNMYVFAAYTGGLRISDILTLQWKHFDGERIIIDTQKTGSTVSVKLPSKAKAILELYQKEGKGKQNPEDFVFPILKAGKDYNDPKVLYQAISSATAYTNKDIRAIGKEIGVIGNLSFHSSRHTWATRALRKGMRIEYVSKLMGHTSIKTTQIYAKIVSSELDKAMEIFD</sequence>
<evidence type="ECO:0000259" key="6">
    <source>
        <dbReference type="PROSITE" id="PS51898"/>
    </source>
</evidence>
<dbReference type="Gene3D" id="1.10.443.10">
    <property type="entry name" value="Intergrase catalytic core"/>
    <property type="match status" value="1"/>
</dbReference>
<dbReference type="PROSITE" id="PS51898">
    <property type="entry name" value="TYR_RECOMBINASE"/>
    <property type="match status" value="1"/>
</dbReference>
<reference evidence="8 9" key="1">
    <citation type="submission" date="2019-09" db="EMBL/GenBank/DDBJ databases">
        <title>Genome sequence of Adhaeribacter sp. M2.</title>
        <authorList>
            <person name="Srinivasan S."/>
        </authorList>
    </citation>
    <scope>NUCLEOTIDE SEQUENCE [LARGE SCALE GENOMIC DNA]</scope>
    <source>
        <strain evidence="8 9">M2</strain>
    </source>
</reference>
<keyword evidence="4" id="KW-0233">DNA recombination</keyword>
<dbReference type="InterPro" id="IPR011010">
    <property type="entry name" value="DNA_brk_join_enz"/>
</dbReference>
<evidence type="ECO:0000313" key="8">
    <source>
        <dbReference type="EMBL" id="KAA9331137.1"/>
    </source>
</evidence>
<dbReference type="InterPro" id="IPR013762">
    <property type="entry name" value="Integrase-like_cat_sf"/>
</dbReference>
<protein>
    <submittedName>
        <fullName evidence="8">Site-specific integrase</fullName>
    </submittedName>
</protein>
<dbReference type="InterPro" id="IPR035386">
    <property type="entry name" value="Arm-DNA-bind_5"/>
</dbReference>
<comment type="caution">
    <text evidence="8">The sequence shown here is derived from an EMBL/GenBank/DDBJ whole genome shotgun (WGS) entry which is preliminary data.</text>
</comment>
<dbReference type="InterPro" id="IPR002104">
    <property type="entry name" value="Integrase_catalytic"/>
</dbReference>
<dbReference type="RefSeq" id="WP_150904660.1">
    <property type="nucleotide sequence ID" value="NZ_VTWT01000008.1"/>
</dbReference>
<proteinExistence type="inferred from homology"/>
<evidence type="ECO:0000256" key="3">
    <source>
        <dbReference type="ARBA" id="ARBA00023125"/>
    </source>
</evidence>